<proteinExistence type="predicted"/>
<dbReference type="Proteomes" id="UP001164746">
    <property type="component" value="Chromosome 3"/>
</dbReference>
<feature type="coiled-coil region" evidence="1">
    <location>
        <begin position="73"/>
        <end position="100"/>
    </location>
</feature>
<keyword evidence="3" id="KW-1185">Reference proteome</keyword>
<accession>A0ABY7DQW9</accession>
<keyword evidence="1" id="KW-0175">Coiled coil</keyword>
<evidence type="ECO:0000313" key="3">
    <source>
        <dbReference type="Proteomes" id="UP001164746"/>
    </source>
</evidence>
<dbReference type="EMBL" id="CP111014">
    <property type="protein sequence ID" value="WAQ99513.1"/>
    <property type="molecule type" value="Genomic_DNA"/>
</dbReference>
<protein>
    <submittedName>
        <fullName evidence="2">Uncharacterized protein</fullName>
    </submittedName>
</protein>
<gene>
    <name evidence="2" type="ORF">MAR_023886</name>
</gene>
<evidence type="ECO:0000256" key="1">
    <source>
        <dbReference type="SAM" id="Coils"/>
    </source>
</evidence>
<sequence length="100" mass="11820">MPHSVNPEEKEQGSGFCFLCCIRFCTNEYQDDEDSLTQRLIAEPIDTLPVNRQPFAGQIRRHRHEDGDLRYRIEEDQSHIQALTSDKEVLEKELEEMRTR</sequence>
<organism evidence="2 3">
    <name type="scientific">Mya arenaria</name>
    <name type="common">Soft-shell clam</name>
    <dbReference type="NCBI Taxonomy" id="6604"/>
    <lineage>
        <taxon>Eukaryota</taxon>
        <taxon>Metazoa</taxon>
        <taxon>Spiralia</taxon>
        <taxon>Lophotrochozoa</taxon>
        <taxon>Mollusca</taxon>
        <taxon>Bivalvia</taxon>
        <taxon>Autobranchia</taxon>
        <taxon>Heteroconchia</taxon>
        <taxon>Euheterodonta</taxon>
        <taxon>Imparidentia</taxon>
        <taxon>Neoheterodontei</taxon>
        <taxon>Myida</taxon>
        <taxon>Myoidea</taxon>
        <taxon>Myidae</taxon>
        <taxon>Mya</taxon>
    </lineage>
</organism>
<evidence type="ECO:0000313" key="2">
    <source>
        <dbReference type="EMBL" id="WAQ99513.1"/>
    </source>
</evidence>
<reference evidence="2" key="1">
    <citation type="submission" date="2022-11" db="EMBL/GenBank/DDBJ databases">
        <title>Centuries of genome instability and evolution in soft-shell clam transmissible cancer (bioRxiv).</title>
        <authorList>
            <person name="Hart S.F.M."/>
            <person name="Yonemitsu M.A."/>
            <person name="Giersch R.M."/>
            <person name="Beal B.F."/>
            <person name="Arriagada G."/>
            <person name="Davis B.W."/>
            <person name="Ostrander E.A."/>
            <person name="Goff S.P."/>
            <person name="Metzger M.J."/>
        </authorList>
    </citation>
    <scope>NUCLEOTIDE SEQUENCE</scope>
    <source>
        <strain evidence="2">MELC-2E11</strain>
        <tissue evidence="2">Siphon/mantle</tissue>
    </source>
</reference>
<name>A0ABY7DQW9_MYAAR</name>
<feature type="non-terminal residue" evidence="2">
    <location>
        <position position="1"/>
    </location>
</feature>